<dbReference type="GO" id="GO:0004497">
    <property type="term" value="F:monooxygenase activity"/>
    <property type="evidence" value="ECO:0007669"/>
    <property type="project" value="UniProtKB-KW"/>
</dbReference>
<dbReference type="Proteomes" id="UP000324222">
    <property type="component" value="Unassembled WGS sequence"/>
</dbReference>
<dbReference type="InterPro" id="IPR002401">
    <property type="entry name" value="Cyt_P450_E_grp-I"/>
</dbReference>
<sequence length="79" mass="8994">MILPSFLLIFIVFWLVSGKRVCVGESMARMEMFILTAMVFQCFTIAPPPGKSVNLTPDLSGLFFRKAMPNEFVFTVREQ</sequence>
<dbReference type="InterPro" id="IPR001128">
    <property type="entry name" value="Cyt_P450"/>
</dbReference>
<evidence type="ECO:0000313" key="4">
    <source>
        <dbReference type="EMBL" id="MPC56261.1"/>
    </source>
</evidence>
<dbReference type="GO" id="GO:0020037">
    <property type="term" value="F:heme binding"/>
    <property type="evidence" value="ECO:0007669"/>
    <property type="project" value="InterPro"/>
</dbReference>
<protein>
    <submittedName>
        <fullName evidence="4">Cytochrome P450 2L1</fullName>
    </submittedName>
</protein>
<comment type="similarity">
    <text evidence="1">Belongs to the cytochrome P450 family.</text>
</comment>
<name>A0A5B7G8D8_PORTR</name>
<dbReference type="GO" id="GO:0016705">
    <property type="term" value="F:oxidoreductase activity, acting on paired donors, with incorporation or reduction of molecular oxygen"/>
    <property type="evidence" value="ECO:0007669"/>
    <property type="project" value="InterPro"/>
</dbReference>
<dbReference type="OrthoDB" id="1055148at2759"/>
<dbReference type="Gene3D" id="1.10.630.10">
    <property type="entry name" value="Cytochrome P450"/>
    <property type="match status" value="1"/>
</dbReference>
<dbReference type="InterPro" id="IPR036396">
    <property type="entry name" value="Cyt_P450_sf"/>
</dbReference>
<dbReference type="SUPFAM" id="SSF48264">
    <property type="entry name" value="Cytochrome P450"/>
    <property type="match status" value="1"/>
</dbReference>
<accession>A0A5B7G8D8</accession>
<keyword evidence="2" id="KW-0560">Oxidoreductase</keyword>
<keyword evidence="3" id="KW-0732">Signal</keyword>
<keyword evidence="5" id="KW-1185">Reference proteome</keyword>
<dbReference type="PRINTS" id="PR00463">
    <property type="entry name" value="EP450I"/>
</dbReference>
<keyword evidence="2" id="KW-0503">Monooxygenase</keyword>
<evidence type="ECO:0000256" key="3">
    <source>
        <dbReference type="SAM" id="SignalP"/>
    </source>
</evidence>
<reference evidence="4 5" key="1">
    <citation type="submission" date="2019-05" db="EMBL/GenBank/DDBJ databases">
        <title>Another draft genome of Portunus trituberculatus and its Hox gene families provides insights of decapod evolution.</title>
        <authorList>
            <person name="Jeong J.-H."/>
            <person name="Song I."/>
            <person name="Kim S."/>
            <person name="Choi T."/>
            <person name="Kim D."/>
            <person name="Ryu S."/>
            <person name="Kim W."/>
        </authorList>
    </citation>
    <scope>NUCLEOTIDE SEQUENCE [LARGE SCALE GENOMIC DNA]</scope>
    <source>
        <tissue evidence="4">Muscle</tissue>
    </source>
</reference>
<feature type="chain" id="PRO_5022759733" evidence="3">
    <location>
        <begin position="19"/>
        <end position="79"/>
    </location>
</feature>
<organism evidence="4 5">
    <name type="scientific">Portunus trituberculatus</name>
    <name type="common">Swimming crab</name>
    <name type="synonym">Neptunus trituberculatus</name>
    <dbReference type="NCBI Taxonomy" id="210409"/>
    <lineage>
        <taxon>Eukaryota</taxon>
        <taxon>Metazoa</taxon>
        <taxon>Ecdysozoa</taxon>
        <taxon>Arthropoda</taxon>
        <taxon>Crustacea</taxon>
        <taxon>Multicrustacea</taxon>
        <taxon>Malacostraca</taxon>
        <taxon>Eumalacostraca</taxon>
        <taxon>Eucarida</taxon>
        <taxon>Decapoda</taxon>
        <taxon>Pleocyemata</taxon>
        <taxon>Brachyura</taxon>
        <taxon>Eubrachyura</taxon>
        <taxon>Portunoidea</taxon>
        <taxon>Portunidae</taxon>
        <taxon>Portuninae</taxon>
        <taxon>Portunus</taxon>
    </lineage>
</organism>
<proteinExistence type="inferred from homology"/>
<dbReference type="Pfam" id="PF00067">
    <property type="entry name" value="p450"/>
    <property type="match status" value="1"/>
</dbReference>
<dbReference type="AlphaFoldDB" id="A0A5B7G8D8"/>
<evidence type="ECO:0000313" key="5">
    <source>
        <dbReference type="Proteomes" id="UP000324222"/>
    </source>
</evidence>
<comment type="caution">
    <text evidence="4">The sequence shown here is derived from an EMBL/GenBank/DDBJ whole genome shotgun (WGS) entry which is preliminary data.</text>
</comment>
<evidence type="ECO:0000256" key="2">
    <source>
        <dbReference type="ARBA" id="ARBA00023033"/>
    </source>
</evidence>
<gene>
    <name evidence="4" type="primary">CYP2L1_17</name>
    <name evidence="4" type="ORF">E2C01_050214</name>
</gene>
<dbReference type="EMBL" id="VSRR010013811">
    <property type="protein sequence ID" value="MPC56261.1"/>
    <property type="molecule type" value="Genomic_DNA"/>
</dbReference>
<evidence type="ECO:0000256" key="1">
    <source>
        <dbReference type="ARBA" id="ARBA00010617"/>
    </source>
</evidence>
<feature type="signal peptide" evidence="3">
    <location>
        <begin position="1"/>
        <end position="18"/>
    </location>
</feature>
<dbReference type="GO" id="GO:0005506">
    <property type="term" value="F:iron ion binding"/>
    <property type="evidence" value="ECO:0007669"/>
    <property type="project" value="InterPro"/>
</dbReference>